<feature type="binding site" evidence="8">
    <location>
        <position position="29"/>
    </location>
    <ligand>
        <name>[4Fe-4S] cluster</name>
        <dbReference type="ChEBI" id="CHEBI:49883"/>
        <note>4Fe-4S-S-AdoMet</note>
    </ligand>
</feature>
<evidence type="ECO:0000256" key="1">
    <source>
        <dbReference type="ARBA" id="ARBA00022485"/>
    </source>
</evidence>
<dbReference type="GO" id="GO:0051539">
    <property type="term" value="F:4 iron, 4 sulfur cluster binding"/>
    <property type="evidence" value="ECO:0007669"/>
    <property type="project" value="UniProtKB-UniRule"/>
</dbReference>
<dbReference type="RefSeq" id="WP_048100946.1">
    <property type="nucleotide sequence ID" value="NZ_LKBH01000189.1"/>
</dbReference>
<organism evidence="10 11">
    <name type="scientific">Acidiplasma cupricumulans</name>
    <dbReference type="NCBI Taxonomy" id="312540"/>
    <lineage>
        <taxon>Archaea</taxon>
        <taxon>Methanobacteriati</taxon>
        <taxon>Thermoplasmatota</taxon>
        <taxon>Thermoplasmata</taxon>
        <taxon>Thermoplasmatales</taxon>
        <taxon>Ferroplasmaceae</taxon>
        <taxon>Acidiplasma</taxon>
    </lineage>
</organism>
<gene>
    <name evidence="8" type="primary">queE</name>
    <name evidence="10" type="ORF">AOG55_08130</name>
</gene>
<evidence type="ECO:0000256" key="4">
    <source>
        <dbReference type="ARBA" id="ARBA00022842"/>
    </source>
</evidence>
<keyword evidence="7 8" id="KW-0456">Lyase</keyword>
<comment type="caution">
    <text evidence="10">The sequence shown here is derived from an EMBL/GenBank/DDBJ whole genome shotgun (WGS) entry which is preliminary data.</text>
</comment>
<evidence type="ECO:0000313" key="11">
    <source>
        <dbReference type="Proteomes" id="UP000050301"/>
    </source>
</evidence>
<dbReference type="InParanoid" id="A0A0Q0RRP2"/>
<keyword evidence="3 8" id="KW-0479">Metal-binding</keyword>
<comment type="catalytic activity">
    <reaction evidence="8">
        <text>6-carboxy-5,6,7,8-tetrahydropterin + H(+) = 7-carboxy-7-carbaguanine + NH4(+)</text>
        <dbReference type="Rhea" id="RHEA:27974"/>
        <dbReference type="ChEBI" id="CHEBI:15378"/>
        <dbReference type="ChEBI" id="CHEBI:28938"/>
        <dbReference type="ChEBI" id="CHEBI:61032"/>
        <dbReference type="ChEBI" id="CHEBI:61036"/>
        <dbReference type="EC" id="4.3.99.3"/>
    </reaction>
</comment>
<name>A0A0Q0RRP2_9ARCH</name>
<keyword evidence="4 8" id="KW-0460">Magnesium</keyword>
<reference evidence="10 11" key="1">
    <citation type="submission" date="2015-09" db="EMBL/GenBank/DDBJ databases">
        <title>Heavy metals and arsenic resistance mechanisms in polyextremophilic archaea of the family Ferroplasmaceae.</title>
        <authorList>
            <person name="Bulaev A.G."/>
            <person name="Kanygina A.V."/>
        </authorList>
    </citation>
    <scope>NUCLEOTIDE SEQUENCE [LARGE SCALE GENOMIC DNA]</scope>
    <source>
        <strain evidence="10 11">BH2</strain>
    </source>
</reference>
<keyword evidence="1 8" id="KW-0004">4Fe-4S</keyword>
<keyword evidence="5 8" id="KW-0408">Iron</keyword>
<feature type="binding site" evidence="8">
    <location>
        <position position="36"/>
    </location>
    <ligand>
        <name>[4Fe-4S] cluster</name>
        <dbReference type="ChEBI" id="CHEBI:49883"/>
        <note>4Fe-4S-S-AdoMet</note>
    </ligand>
</feature>
<dbReference type="SUPFAM" id="SSF102114">
    <property type="entry name" value="Radical SAM enzymes"/>
    <property type="match status" value="1"/>
</dbReference>
<comment type="cofactor">
    <cofactor evidence="8">
        <name>Mg(2+)</name>
        <dbReference type="ChEBI" id="CHEBI:18420"/>
    </cofactor>
</comment>
<dbReference type="AlphaFoldDB" id="A0A0Q0RRP2"/>
<comment type="function">
    <text evidence="8">Catalyzes the complex heterocyclic radical-mediated conversion of 6-carboxy-5,6,7,8-tetrahydropterin (CPH4) to 7-carboxy-7-deazaguanine (CDG), a step common to the biosynthetic pathways of all 7-deazapurine-containing compounds.</text>
</comment>
<feature type="binding site" evidence="8">
    <location>
        <position position="33"/>
    </location>
    <ligand>
        <name>[4Fe-4S] cluster</name>
        <dbReference type="ChEBI" id="CHEBI:49883"/>
        <note>4Fe-4S-S-AdoMet</note>
    </ligand>
</feature>
<keyword evidence="11" id="KW-1185">Reference proteome</keyword>
<dbReference type="EMBL" id="LKBH01000189">
    <property type="protein sequence ID" value="KQB35046.1"/>
    <property type="molecule type" value="Genomic_DNA"/>
</dbReference>
<feature type="binding site" evidence="8">
    <location>
        <position position="38"/>
    </location>
    <ligand>
        <name>Mg(2+)</name>
        <dbReference type="ChEBI" id="CHEBI:18420"/>
    </ligand>
</feature>
<dbReference type="InterPro" id="IPR024924">
    <property type="entry name" value="7-CO-7-deazaguanine_synth-like"/>
</dbReference>
<evidence type="ECO:0000256" key="3">
    <source>
        <dbReference type="ARBA" id="ARBA00022723"/>
    </source>
</evidence>
<comment type="subunit">
    <text evidence="8">Homodimer.</text>
</comment>
<comment type="caution">
    <text evidence="8">Lacks conserved residue(s) required for the propagation of feature annotation.</text>
</comment>
<feature type="binding site" evidence="8">
    <location>
        <begin position="10"/>
        <end position="12"/>
    </location>
    <ligand>
        <name>substrate</name>
    </ligand>
</feature>
<dbReference type="GO" id="GO:0000287">
    <property type="term" value="F:magnesium ion binding"/>
    <property type="evidence" value="ECO:0007669"/>
    <property type="project" value="UniProtKB-UniRule"/>
</dbReference>
<dbReference type="GO" id="GO:1904047">
    <property type="term" value="F:S-adenosyl-L-methionine binding"/>
    <property type="evidence" value="ECO:0007669"/>
    <property type="project" value="UniProtKB-UniRule"/>
</dbReference>
<dbReference type="EC" id="4.3.99.3" evidence="8"/>
<evidence type="ECO:0000256" key="6">
    <source>
        <dbReference type="ARBA" id="ARBA00023014"/>
    </source>
</evidence>
<dbReference type="InterPro" id="IPR007197">
    <property type="entry name" value="rSAM"/>
</dbReference>
<keyword evidence="2 8" id="KW-0949">S-adenosyl-L-methionine</keyword>
<dbReference type="Gene3D" id="3.20.20.70">
    <property type="entry name" value="Aldolase class I"/>
    <property type="match status" value="1"/>
</dbReference>
<keyword evidence="6 8" id="KW-0411">Iron-sulfur</keyword>
<dbReference type="Pfam" id="PF04055">
    <property type="entry name" value="Radical_SAM"/>
    <property type="match status" value="1"/>
</dbReference>
<dbReference type="Proteomes" id="UP000050301">
    <property type="component" value="Unassembled WGS sequence"/>
</dbReference>
<dbReference type="UniPathway" id="UPA00391"/>
<dbReference type="PIRSF" id="PIRSF000370">
    <property type="entry name" value="QueE"/>
    <property type="match status" value="1"/>
</dbReference>
<evidence type="ECO:0000256" key="2">
    <source>
        <dbReference type="ARBA" id="ARBA00022691"/>
    </source>
</evidence>
<protein>
    <recommendedName>
        <fullName evidence="8">7-carboxy-7-deazaguanine synthase</fullName>
        <shortName evidence="8">CDG synthase</shortName>
        <ecNumber evidence="8">4.3.99.3</ecNumber>
    </recommendedName>
    <alternativeName>
        <fullName evidence="8">Archaeosine biosynthesis protein QueE</fullName>
    </alternativeName>
</protein>
<feature type="binding site" evidence="8">
    <location>
        <position position="74"/>
    </location>
    <ligand>
        <name>S-adenosyl-L-methionine</name>
        <dbReference type="ChEBI" id="CHEBI:59789"/>
    </ligand>
</feature>
<evidence type="ECO:0000256" key="8">
    <source>
        <dbReference type="HAMAP-Rule" id="MF_00917"/>
    </source>
</evidence>
<accession>A0A0Q0RRP2</accession>
<dbReference type="InterPro" id="IPR058240">
    <property type="entry name" value="rSAM_sf"/>
</dbReference>
<evidence type="ECO:0000256" key="7">
    <source>
        <dbReference type="ARBA" id="ARBA00023239"/>
    </source>
</evidence>
<feature type="binding site" evidence="8">
    <location>
        <begin position="35"/>
        <end position="37"/>
    </location>
    <ligand>
        <name>S-adenosyl-L-methionine</name>
        <dbReference type="ChEBI" id="CHEBI:59789"/>
    </ligand>
</feature>
<dbReference type="PANTHER" id="PTHR42836:SF1">
    <property type="entry name" value="7-CARBOXY-7-DEAZAGUANINE SYNTHASE"/>
    <property type="match status" value="1"/>
</dbReference>
<evidence type="ECO:0000256" key="5">
    <source>
        <dbReference type="ARBA" id="ARBA00023004"/>
    </source>
</evidence>
<dbReference type="HAMAP" id="MF_00917">
    <property type="entry name" value="QueE"/>
    <property type="match status" value="1"/>
</dbReference>
<evidence type="ECO:0000259" key="9">
    <source>
        <dbReference type="PROSITE" id="PS51918"/>
    </source>
</evidence>
<proteinExistence type="inferred from homology"/>
<dbReference type="InterPro" id="IPR013785">
    <property type="entry name" value="Aldolase_TIM"/>
</dbReference>
<dbReference type="GO" id="GO:0016840">
    <property type="term" value="F:carbon-nitrogen lyase activity"/>
    <property type="evidence" value="ECO:0007669"/>
    <property type="project" value="UniProtKB-UniRule"/>
</dbReference>
<dbReference type="PANTHER" id="PTHR42836">
    <property type="entry name" value="7-CARBOXY-7-DEAZAGUANINE SYNTHASE"/>
    <property type="match status" value="1"/>
</dbReference>
<sequence>MRINEIFLSLQGEGIYTGEKMLFIRTEYCNLRCSWCDTKYSFNEGTEYSLDRIIDIIHGWHQKNDFNWICITGGEPLLQRDLNDLVKLIYPEYKILLETSGSIDIKRFLPLYKNVYKDIDFKLPSSGMYGKFNYNNLNYMSDGDYIKFVAGDIKDFNTAIEEIIKIKNNINRKIQFIIQPVYKSSIREIAEKFIESAPADVKFMIQEHKYIFGDLRGV</sequence>
<comment type="cofactor">
    <cofactor evidence="8">
        <name>[4Fe-4S] cluster</name>
        <dbReference type="ChEBI" id="CHEBI:49883"/>
    </cofactor>
    <text evidence="8">Binds 1 [4Fe-4S] cluster. The cluster is coordinated with 3 cysteines and an exchangeable S-adenosyl-L-methionine.</text>
</comment>
<evidence type="ECO:0000313" key="10">
    <source>
        <dbReference type="EMBL" id="KQB35046.1"/>
    </source>
</evidence>
<feature type="binding site" evidence="8">
    <location>
        <position position="72"/>
    </location>
    <ligand>
        <name>substrate</name>
    </ligand>
</feature>
<dbReference type="PROSITE" id="PS51918">
    <property type="entry name" value="RADICAL_SAM"/>
    <property type="match status" value="1"/>
</dbReference>
<dbReference type="GeneID" id="84221558"/>
<comment type="pathway">
    <text evidence="8">Purine metabolism; 7-cyano-7-deazaguanine biosynthesis.</text>
</comment>
<dbReference type="FunCoup" id="A0A0Q0RRP2">
    <property type="interactions" value="1"/>
</dbReference>
<feature type="domain" description="Radical SAM core" evidence="9">
    <location>
        <begin position="16"/>
        <end position="214"/>
    </location>
</feature>
<comment type="similarity">
    <text evidence="8">Belongs to the radical SAM superfamily. 7-carboxy-7-deazaguanine synthase family.</text>
</comment>
<comment type="cofactor">
    <cofactor evidence="8">
        <name>S-adenosyl-L-methionine</name>
        <dbReference type="ChEBI" id="CHEBI:59789"/>
    </cofactor>
    <text evidence="8">Binds 1 S-adenosyl-L-methionine per subunit.</text>
</comment>
<dbReference type="SFLD" id="SFLDS00029">
    <property type="entry name" value="Radical_SAM"/>
    <property type="match status" value="1"/>
</dbReference>
<feature type="binding site" evidence="8">
    <location>
        <position position="25"/>
    </location>
    <ligand>
        <name>substrate</name>
    </ligand>
</feature>